<gene>
    <name evidence="3" type="ORF">SAMN04487949_3172</name>
</gene>
<keyword evidence="2" id="KW-0546">Nucleotide metabolism</keyword>
<dbReference type="Proteomes" id="UP000199451">
    <property type="component" value="Unassembled WGS sequence"/>
</dbReference>
<protein>
    <submittedName>
        <fullName evidence="3">dUTP pyrophosphatase</fullName>
    </submittedName>
</protein>
<proteinExistence type="predicted"/>
<dbReference type="EMBL" id="FNHL01000004">
    <property type="protein sequence ID" value="SDN01553.1"/>
    <property type="molecule type" value="Genomic_DNA"/>
</dbReference>
<reference evidence="4" key="1">
    <citation type="submission" date="2016-10" db="EMBL/GenBank/DDBJ databases">
        <authorList>
            <person name="Varghese N."/>
            <person name="Submissions S."/>
        </authorList>
    </citation>
    <scope>NUCLEOTIDE SEQUENCE [LARGE SCALE GENOMIC DNA]</scope>
    <source>
        <strain evidence="4">CGMCC 1.10119</strain>
    </source>
</reference>
<dbReference type="SUPFAM" id="SSF51283">
    <property type="entry name" value="dUTPase-like"/>
    <property type="match status" value="1"/>
</dbReference>
<dbReference type="Gene3D" id="2.70.40.10">
    <property type="match status" value="1"/>
</dbReference>
<keyword evidence="1" id="KW-0378">Hydrolase</keyword>
<keyword evidence="4" id="KW-1185">Reference proteome</keyword>
<evidence type="ECO:0000256" key="1">
    <source>
        <dbReference type="ARBA" id="ARBA00022801"/>
    </source>
</evidence>
<dbReference type="NCBIfam" id="NF002598">
    <property type="entry name" value="PRK02253.1"/>
    <property type="match status" value="1"/>
</dbReference>
<dbReference type="Pfam" id="PF22769">
    <property type="entry name" value="DCD"/>
    <property type="match status" value="1"/>
</dbReference>
<dbReference type="InterPro" id="IPR036157">
    <property type="entry name" value="dUTPase-like_sf"/>
</dbReference>
<dbReference type="GO" id="GO:0006229">
    <property type="term" value="P:dUTP biosynthetic process"/>
    <property type="evidence" value="ECO:0007669"/>
    <property type="project" value="InterPro"/>
</dbReference>
<evidence type="ECO:0000313" key="4">
    <source>
        <dbReference type="Proteomes" id="UP000199451"/>
    </source>
</evidence>
<dbReference type="CDD" id="cd07557">
    <property type="entry name" value="trimeric_dUTPase"/>
    <property type="match status" value="1"/>
</dbReference>
<evidence type="ECO:0000256" key="2">
    <source>
        <dbReference type="ARBA" id="ARBA00023080"/>
    </source>
</evidence>
<organism evidence="3 4">
    <name type="scientific">Halogranum gelatinilyticum</name>
    <dbReference type="NCBI Taxonomy" id="660521"/>
    <lineage>
        <taxon>Archaea</taxon>
        <taxon>Methanobacteriati</taxon>
        <taxon>Methanobacteriota</taxon>
        <taxon>Stenosarchaea group</taxon>
        <taxon>Halobacteria</taxon>
        <taxon>Halobacteriales</taxon>
        <taxon>Haloferacaceae</taxon>
    </lineage>
</organism>
<name>A0A1G9XZ86_9EURY</name>
<dbReference type="GO" id="GO:0008829">
    <property type="term" value="F:dCTP deaminase activity"/>
    <property type="evidence" value="ECO:0007669"/>
    <property type="project" value="InterPro"/>
</dbReference>
<dbReference type="AlphaFoldDB" id="A0A1G9XZ86"/>
<dbReference type="OrthoDB" id="45265at2157"/>
<accession>A0A1G9XZ86</accession>
<sequence>MYKSGSFVAEHISPLTADQVQPNGVDLTLDAVFEQLDPGRIGQDGKEIGERQAVSLEERDEGDPETYYLPAGGYIVRYAETVHIPEDHVGFIYPRSSLMRNSCMLNTAVWDAGYEGKGEGLLQVHHDIELERGARIAQIVLADAEHDSTYDGSYQGENID</sequence>
<dbReference type="InterPro" id="IPR033704">
    <property type="entry name" value="dUTPase_trimeric"/>
</dbReference>
<dbReference type="PANTHER" id="PTHR42680:SF1">
    <property type="entry name" value="DEOXYURIDINE 5'-TRIPHOSPHATE NUCLEOTIDOHYDROLASE"/>
    <property type="match status" value="1"/>
</dbReference>
<dbReference type="STRING" id="660521.SAMN04487949_3172"/>
<evidence type="ECO:0000313" key="3">
    <source>
        <dbReference type="EMBL" id="SDN01553.1"/>
    </source>
</evidence>
<dbReference type="InterPro" id="IPR011962">
    <property type="entry name" value="dCTP_deaminase"/>
</dbReference>
<dbReference type="PANTHER" id="PTHR42680">
    <property type="entry name" value="DCTP DEAMINASE"/>
    <property type="match status" value="1"/>
</dbReference>